<dbReference type="Proteomes" id="UP000425960">
    <property type="component" value="Chromosome"/>
</dbReference>
<dbReference type="EMBL" id="AP021876">
    <property type="protein sequence ID" value="BBO81495.1"/>
    <property type="molecule type" value="Genomic_DNA"/>
</dbReference>
<name>A0A5K7ZMA2_9BACT</name>
<proteinExistence type="predicted"/>
<dbReference type="KEGG" id="dov:DSCO28_20610"/>
<evidence type="ECO:0000313" key="2">
    <source>
        <dbReference type="Proteomes" id="UP000425960"/>
    </source>
</evidence>
<sequence length="512" mass="57178">MTHIAYSGNISPAVWLSFKGNKVPGAHASADDDYVYEIENECLFEWDIVFNTGSHVHHLTRRASRRNRYFSASLNTYRNPPVNASVLNEILDAQDSGTLSVTVTMKIWYHSFFRHILHEMRQTVTNENNLANPSDQAAVLGAFRRRSGGRYRYAREEQQLRDIPAMLSGFDIVPSGGSGPPGVKLYIYLKVKENLATADANNVTEYLVASDYSKVNKYGRYRANAWDASPPPARVPTIEVCLETWERNLWQYFLNYADLTRGRHLMNHIVGQGRTRHTRGGGQPEVVREVRNGIDQLLITANHWGQRREDRTTEAYQYQMSNIFGSIHQSRWRASPVRVIRKLDDMHTYNLNDHAAFILQVGCGHCGEHAAVSFAILCALHGGGMSALLGSIVKSGNANIDHAFVVGGLRPREIIETTIRSSRNSSGSVGDAIDVWNLRDALTDAGAGTDGYVCDPYLDPSQIAQTARALLASLNSARRRSRHKDTDFLWYGDVFPATPALSRTAVASVRNV</sequence>
<reference evidence="1 2" key="1">
    <citation type="submission" date="2019-11" db="EMBL/GenBank/DDBJ databases">
        <title>Comparative genomics of hydrocarbon-degrading Desulfosarcina strains.</title>
        <authorList>
            <person name="Watanabe M."/>
            <person name="Kojima H."/>
            <person name="Fukui M."/>
        </authorList>
    </citation>
    <scope>NUCLEOTIDE SEQUENCE [LARGE SCALE GENOMIC DNA]</scope>
    <source>
        <strain evidence="1 2">28bB2T</strain>
    </source>
</reference>
<protein>
    <submittedName>
        <fullName evidence="1">Uncharacterized protein</fullName>
    </submittedName>
</protein>
<dbReference type="AlphaFoldDB" id="A0A5K7ZMA2"/>
<evidence type="ECO:0000313" key="1">
    <source>
        <dbReference type="EMBL" id="BBO81495.1"/>
    </source>
</evidence>
<accession>A0A5K7ZMA2</accession>
<gene>
    <name evidence="1" type="ORF">DSCO28_20610</name>
</gene>
<organism evidence="1 2">
    <name type="scientific">Desulfosarcina ovata subsp. sediminis</name>
    <dbReference type="NCBI Taxonomy" id="885957"/>
    <lineage>
        <taxon>Bacteria</taxon>
        <taxon>Pseudomonadati</taxon>
        <taxon>Thermodesulfobacteriota</taxon>
        <taxon>Desulfobacteria</taxon>
        <taxon>Desulfobacterales</taxon>
        <taxon>Desulfosarcinaceae</taxon>
        <taxon>Desulfosarcina</taxon>
    </lineage>
</organism>